<proteinExistence type="predicted"/>
<name>A0A1I7YEV9_9BILA</name>
<keyword evidence="2" id="KW-1185">Reference proteome</keyword>
<organism evidence="2 3">
    <name type="scientific">Steinernema glaseri</name>
    <dbReference type="NCBI Taxonomy" id="37863"/>
    <lineage>
        <taxon>Eukaryota</taxon>
        <taxon>Metazoa</taxon>
        <taxon>Ecdysozoa</taxon>
        <taxon>Nematoda</taxon>
        <taxon>Chromadorea</taxon>
        <taxon>Rhabditida</taxon>
        <taxon>Tylenchina</taxon>
        <taxon>Panagrolaimomorpha</taxon>
        <taxon>Strongyloidoidea</taxon>
        <taxon>Steinernematidae</taxon>
        <taxon>Steinernema</taxon>
    </lineage>
</organism>
<reference evidence="3" key="1">
    <citation type="submission" date="2016-11" db="UniProtKB">
        <authorList>
            <consortium name="WormBaseParasite"/>
        </authorList>
    </citation>
    <scope>IDENTIFICATION</scope>
</reference>
<protein>
    <submittedName>
        <fullName evidence="3">Uncharacterized protein</fullName>
    </submittedName>
</protein>
<sequence>MFLFLVVRHRLRKLMAAPKLCGGTRGVFRCARLRAIVSLPSGVLRDSRKTSPSQSSPPRRSSLFKRPLRTYTDPAMLHREGRRALGSCANARSTSALSTSIRPSEPSSPWSLVPGASRPIHYDVVDWGLEGSFRLPARCSLWGWALELANLLY</sequence>
<feature type="compositionally biased region" description="Low complexity" evidence="1">
    <location>
        <begin position="50"/>
        <end position="61"/>
    </location>
</feature>
<dbReference type="AlphaFoldDB" id="A0A1I7YEV9"/>
<evidence type="ECO:0000256" key="1">
    <source>
        <dbReference type="SAM" id="MobiDB-lite"/>
    </source>
</evidence>
<feature type="region of interest" description="Disordered" evidence="1">
    <location>
        <begin position="44"/>
        <end position="64"/>
    </location>
</feature>
<accession>A0A1I7YEV9</accession>
<evidence type="ECO:0000313" key="3">
    <source>
        <dbReference type="WBParaSite" id="L893_g15589.t1"/>
    </source>
</evidence>
<evidence type="ECO:0000313" key="2">
    <source>
        <dbReference type="Proteomes" id="UP000095287"/>
    </source>
</evidence>
<dbReference type="WBParaSite" id="L893_g15589.t1">
    <property type="protein sequence ID" value="L893_g15589.t1"/>
    <property type="gene ID" value="L893_g15589"/>
</dbReference>
<dbReference type="Proteomes" id="UP000095287">
    <property type="component" value="Unplaced"/>
</dbReference>